<dbReference type="RefSeq" id="WP_073292766.1">
    <property type="nucleotide sequence ID" value="NZ_FRAV01000013.1"/>
</dbReference>
<dbReference type="Gene3D" id="2.180.10.10">
    <property type="entry name" value="RHS repeat-associated core"/>
    <property type="match status" value="1"/>
</dbReference>
<evidence type="ECO:0008006" key="4">
    <source>
        <dbReference type="Google" id="ProtNLM"/>
    </source>
</evidence>
<evidence type="ECO:0000256" key="1">
    <source>
        <dbReference type="SAM" id="SignalP"/>
    </source>
</evidence>
<dbReference type="Proteomes" id="UP000184364">
    <property type="component" value="Unassembled WGS sequence"/>
</dbReference>
<dbReference type="OrthoDB" id="703951at2"/>
<protein>
    <recommendedName>
        <fullName evidence="4">YD repeat-containing protein</fullName>
    </recommendedName>
</protein>
<sequence>MKLKLLFFATLLAFTSCSNNDDEVTTDITQPVNGNTGKVSWNFPNLSQPSAGNELNYTFDYDAQGRVTKKIGGKLELSGSTGFSYFYSKSVYTTISYTGNMAIMKNYSGDTSFSVMLEERKFEFDNQGRVIKLIIPQVNNVYMDKHLTYTYDTSGKLTEILTQYPNIPYDPTDPADYILTYVEKFTYNNSGNLEKAIKTEKHNNIDAYVTNEIIFDNFDSTQNPFKSLGIFEDYFYFSLSKNNPRRKISKEFKPYSSEFFLNQSNWTNQYNSDGSLKLFY</sequence>
<evidence type="ECO:0000313" key="3">
    <source>
        <dbReference type="Proteomes" id="UP000184364"/>
    </source>
</evidence>
<dbReference type="AlphaFoldDB" id="A0A1M6YHZ1"/>
<keyword evidence="3" id="KW-1185">Reference proteome</keyword>
<organism evidence="2 3">
    <name type="scientific">Chryseobacterium polytrichastri</name>
    <dbReference type="NCBI Taxonomy" id="1302687"/>
    <lineage>
        <taxon>Bacteria</taxon>
        <taxon>Pseudomonadati</taxon>
        <taxon>Bacteroidota</taxon>
        <taxon>Flavobacteriia</taxon>
        <taxon>Flavobacteriales</taxon>
        <taxon>Weeksellaceae</taxon>
        <taxon>Chryseobacterium group</taxon>
        <taxon>Chryseobacterium</taxon>
    </lineage>
</organism>
<name>A0A1M6YHZ1_9FLAO</name>
<keyword evidence="1" id="KW-0732">Signal</keyword>
<evidence type="ECO:0000313" key="2">
    <source>
        <dbReference type="EMBL" id="SHL17742.1"/>
    </source>
</evidence>
<reference evidence="3" key="1">
    <citation type="submission" date="2016-11" db="EMBL/GenBank/DDBJ databases">
        <authorList>
            <person name="Varghese N."/>
            <person name="Submissions S."/>
        </authorList>
    </citation>
    <scope>NUCLEOTIDE SEQUENCE [LARGE SCALE GENOMIC DNA]</scope>
    <source>
        <strain evidence="3">DSM 26899</strain>
    </source>
</reference>
<dbReference type="EMBL" id="FRAV01000013">
    <property type="protein sequence ID" value="SHL17742.1"/>
    <property type="molecule type" value="Genomic_DNA"/>
</dbReference>
<gene>
    <name evidence="2" type="ORF">SAMN05444267_101351</name>
</gene>
<dbReference type="PROSITE" id="PS51257">
    <property type="entry name" value="PROKAR_LIPOPROTEIN"/>
    <property type="match status" value="1"/>
</dbReference>
<feature type="chain" id="PRO_5012861805" description="YD repeat-containing protein" evidence="1">
    <location>
        <begin position="21"/>
        <end position="280"/>
    </location>
</feature>
<accession>A0A1M6YHZ1</accession>
<feature type="signal peptide" evidence="1">
    <location>
        <begin position="1"/>
        <end position="20"/>
    </location>
</feature>
<dbReference type="STRING" id="1302687.SAMN05444267_101351"/>
<proteinExistence type="predicted"/>